<name>A0A0S2DH60_LYSEN</name>
<dbReference type="AlphaFoldDB" id="A0A0S2DH60"/>
<evidence type="ECO:0000313" key="3">
    <source>
        <dbReference type="Proteomes" id="UP000061569"/>
    </source>
</evidence>
<gene>
    <name evidence="2" type="ORF">GLE_2250</name>
</gene>
<keyword evidence="1" id="KW-0472">Membrane</keyword>
<dbReference type="EMBL" id="CP013140">
    <property type="protein sequence ID" value="ALN57599.1"/>
    <property type="molecule type" value="Genomic_DNA"/>
</dbReference>
<evidence type="ECO:0000256" key="1">
    <source>
        <dbReference type="SAM" id="Phobius"/>
    </source>
</evidence>
<keyword evidence="1" id="KW-1133">Transmembrane helix</keyword>
<proteinExistence type="predicted"/>
<dbReference type="KEGG" id="lez:GLE_2250"/>
<accession>A0A0S2DH60</accession>
<protein>
    <submittedName>
        <fullName evidence="2">Glycosyl transferase</fullName>
    </submittedName>
</protein>
<dbReference type="SUPFAM" id="SSF53756">
    <property type="entry name" value="UDP-Glycosyltransferase/glycogen phosphorylase"/>
    <property type="match status" value="1"/>
</dbReference>
<evidence type="ECO:0000313" key="2">
    <source>
        <dbReference type="EMBL" id="ALN57599.1"/>
    </source>
</evidence>
<dbReference type="OrthoDB" id="1405702at2"/>
<feature type="transmembrane region" description="Helical" evidence="1">
    <location>
        <begin position="51"/>
        <end position="74"/>
    </location>
</feature>
<sequence>MQAIILGQGNPYLKNPYLAKLSKVLDSAQVPYEFWIWSRDKQARDLPKVRVLLSFGSWGGGAVNALGYALWVLWLSVRVFAQPRAGVYFCSRLDAALPCALVSTVRRCRYVFLDRDKLSKSYAWPAPVKRVIEGLERFVGRRAALHVVPGDSRTQGNDSDNVRVVRNTPHTDTIARARQLAAALPPRDGRLRVLVSGLISPERGAKMMREAIDACAGKIDFVAAGRLLGPDAQRLADGLGERYRGIVSNEEALAMLLDSDVVLAFYDPALEINRLAEPNKWFDCAALEIPFFTNPGLFTSAPFEQRHACFLADYGDGAQLARELLRIDADRSRLEARRAGLRQLRYEAWDTAMARVIAECAELAP</sequence>
<dbReference type="GO" id="GO:0016740">
    <property type="term" value="F:transferase activity"/>
    <property type="evidence" value="ECO:0007669"/>
    <property type="project" value="UniProtKB-KW"/>
</dbReference>
<dbReference type="Proteomes" id="UP000061569">
    <property type="component" value="Chromosome"/>
</dbReference>
<dbReference type="STRING" id="69.GLE_2250"/>
<organism evidence="2 3">
    <name type="scientific">Lysobacter enzymogenes</name>
    <dbReference type="NCBI Taxonomy" id="69"/>
    <lineage>
        <taxon>Bacteria</taxon>
        <taxon>Pseudomonadati</taxon>
        <taxon>Pseudomonadota</taxon>
        <taxon>Gammaproteobacteria</taxon>
        <taxon>Lysobacterales</taxon>
        <taxon>Lysobacteraceae</taxon>
        <taxon>Lysobacter</taxon>
    </lineage>
</organism>
<dbReference type="PATRIC" id="fig|69.6.peg.2215"/>
<reference evidence="2 3" key="1">
    <citation type="submission" date="2015-11" db="EMBL/GenBank/DDBJ databases">
        <title>Genome sequences of Lysobacter enzymogenes strain C3 and Lysobacter antibioticus ATCC 29479.</title>
        <authorList>
            <person name="Kobayashi D.Y."/>
        </authorList>
    </citation>
    <scope>NUCLEOTIDE SEQUENCE [LARGE SCALE GENOMIC DNA]</scope>
    <source>
        <strain evidence="2 3">C3</strain>
    </source>
</reference>
<keyword evidence="1" id="KW-0812">Transmembrane</keyword>
<keyword evidence="2" id="KW-0808">Transferase</keyword>